<evidence type="ECO:0000259" key="12">
    <source>
        <dbReference type="PROSITE" id="PS50110"/>
    </source>
</evidence>
<reference evidence="14" key="1">
    <citation type="journal article" date="2021" name="PeerJ">
        <title>Extensive microbial diversity within the chicken gut microbiome revealed by metagenomics and culture.</title>
        <authorList>
            <person name="Gilroy R."/>
            <person name="Ravi A."/>
            <person name="Getino M."/>
            <person name="Pursley I."/>
            <person name="Horton D.L."/>
            <person name="Alikhan N.F."/>
            <person name="Baker D."/>
            <person name="Gharbi K."/>
            <person name="Hall N."/>
            <person name="Watson M."/>
            <person name="Adriaenssens E.M."/>
            <person name="Foster-Nyarko E."/>
            <person name="Jarju S."/>
            <person name="Secka A."/>
            <person name="Antonio M."/>
            <person name="Oren A."/>
            <person name="Chaudhuri R.R."/>
            <person name="La Ragione R."/>
            <person name="Hildebrand F."/>
            <person name="Pallen M.J."/>
        </authorList>
    </citation>
    <scope>NUCLEOTIDE SEQUENCE</scope>
    <source>
        <strain evidence="14">USAMLcec3-2134</strain>
    </source>
</reference>
<dbReference type="Gene3D" id="1.10.10.10">
    <property type="entry name" value="Winged helix-like DNA-binding domain superfamily/Winged helix DNA-binding domain"/>
    <property type="match status" value="1"/>
</dbReference>
<accession>A0A9D2MSD8</accession>
<evidence type="ECO:0000256" key="6">
    <source>
        <dbReference type="ARBA" id="ARBA00023015"/>
    </source>
</evidence>
<dbReference type="SUPFAM" id="SSF52172">
    <property type="entry name" value="CheY-like"/>
    <property type="match status" value="1"/>
</dbReference>
<comment type="function">
    <text evidence="9">May play the central regulatory role in sporulation. It may be an element of the effector pathway responsible for the activation of sporulation genes in response to nutritional stress. Spo0A may act in concert with spo0H (a sigma factor) to control the expression of some genes that are critical to the sporulation process.</text>
</comment>
<dbReference type="CDD" id="cd00383">
    <property type="entry name" value="trans_reg_C"/>
    <property type="match status" value="1"/>
</dbReference>
<evidence type="ECO:0000256" key="1">
    <source>
        <dbReference type="ARBA" id="ARBA00004496"/>
    </source>
</evidence>
<dbReference type="GO" id="GO:0005829">
    <property type="term" value="C:cytosol"/>
    <property type="evidence" value="ECO:0007669"/>
    <property type="project" value="TreeGrafter"/>
</dbReference>
<name>A0A9D2MSD8_9FIRM</name>
<evidence type="ECO:0000256" key="9">
    <source>
        <dbReference type="ARBA" id="ARBA00024867"/>
    </source>
</evidence>
<dbReference type="SMART" id="SM00862">
    <property type="entry name" value="Trans_reg_C"/>
    <property type="match status" value="1"/>
</dbReference>
<dbReference type="InterPro" id="IPR036388">
    <property type="entry name" value="WH-like_DNA-bd_sf"/>
</dbReference>
<dbReference type="PANTHER" id="PTHR48111:SF50">
    <property type="entry name" value="KDP OPERON TRANSCRIPTIONAL REGULATORY PROTEIN KDPE"/>
    <property type="match status" value="1"/>
</dbReference>
<feature type="DNA-binding region" description="OmpR/PhoB-type" evidence="11">
    <location>
        <begin position="131"/>
        <end position="230"/>
    </location>
</feature>
<evidence type="ECO:0000313" key="15">
    <source>
        <dbReference type="Proteomes" id="UP000886883"/>
    </source>
</evidence>
<protein>
    <recommendedName>
        <fullName evidence="2">Stage 0 sporulation protein A homolog</fullName>
    </recommendedName>
</protein>
<reference evidence="14" key="2">
    <citation type="submission" date="2021-04" db="EMBL/GenBank/DDBJ databases">
        <authorList>
            <person name="Gilroy R."/>
        </authorList>
    </citation>
    <scope>NUCLEOTIDE SEQUENCE</scope>
    <source>
        <strain evidence="14">USAMLcec3-2134</strain>
    </source>
</reference>
<sequence>MQTKATVLIIEDEENIADFIATSLKAQEYKAVSTRLGKEGLALAASLCPDLILLDLGLPDLDGMEVIRKVREWSGMPIIVLSARNQEKEKVEALDLGADDYITKPVGSPELMARIRTALRHGAASGQTKAENVFITGGLQLDFGKRAVRVNGEEVHLTQVEYKIVAFLAANAGRVVTYDAIISHVWGPYMDDNNRILRVNMANIRRKLEQNPAEPRYIHTEIGVGYRMAEEE</sequence>
<dbReference type="GO" id="GO:0045893">
    <property type="term" value="P:positive regulation of DNA-templated transcription"/>
    <property type="evidence" value="ECO:0007669"/>
    <property type="project" value="UniProtKB-ARBA"/>
</dbReference>
<evidence type="ECO:0000256" key="2">
    <source>
        <dbReference type="ARBA" id="ARBA00018672"/>
    </source>
</evidence>
<evidence type="ECO:0000256" key="8">
    <source>
        <dbReference type="ARBA" id="ARBA00023163"/>
    </source>
</evidence>
<keyword evidence="3" id="KW-0963">Cytoplasm</keyword>
<keyword evidence="6" id="KW-0805">Transcription regulation</keyword>
<keyword evidence="5" id="KW-0902">Two-component regulatory system</keyword>
<evidence type="ECO:0000256" key="4">
    <source>
        <dbReference type="ARBA" id="ARBA00022553"/>
    </source>
</evidence>
<dbReference type="FunFam" id="3.40.50.2300:FF:000021">
    <property type="entry name" value="Two-component system response regulator KdpE"/>
    <property type="match status" value="1"/>
</dbReference>
<dbReference type="InterPro" id="IPR001789">
    <property type="entry name" value="Sig_transdc_resp-reg_receiver"/>
</dbReference>
<comment type="subcellular location">
    <subcellularLocation>
        <location evidence="1">Cytoplasm</location>
    </subcellularLocation>
</comment>
<dbReference type="PANTHER" id="PTHR48111">
    <property type="entry name" value="REGULATOR OF RPOS"/>
    <property type="match status" value="1"/>
</dbReference>
<dbReference type="Pfam" id="PF00072">
    <property type="entry name" value="Response_reg"/>
    <property type="match status" value="1"/>
</dbReference>
<evidence type="ECO:0000256" key="5">
    <source>
        <dbReference type="ARBA" id="ARBA00023012"/>
    </source>
</evidence>
<evidence type="ECO:0000259" key="13">
    <source>
        <dbReference type="PROSITE" id="PS51755"/>
    </source>
</evidence>
<keyword evidence="8" id="KW-0804">Transcription</keyword>
<feature type="domain" description="OmpR/PhoB-type" evidence="13">
    <location>
        <begin position="131"/>
        <end position="230"/>
    </location>
</feature>
<dbReference type="InterPro" id="IPR001867">
    <property type="entry name" value="OmpR/PhoB-type_DNA-bd"/>
</dbReference>
<keyword evidence="4 10" id="KW-0597">Phosphoprotein</keyword>
<dbReference type="AlphaFoldDB" id="A0A9D2MSD8"/>
<proteinExistence type="predicted"/>
<dbReference type="GO" id="GO:0000987">
    <property type="term" value="F:cis-regulatory region sequence-specific DNA binding"/>
    <property type="evidence" value="ECO:0007669"/>
    <property type="project" value="UniProtKB-ARBA"/>
</dbReference>
<feature type="domain" description="Response regulatory" evidence="12">
    <location>
        <begin position="6"/>
        <end position="119"/>
    </location>
</feature>
<comment type="caution">
    <text evidence="14">The sequence shown here is derived from an EMBL/GenBank/DDBJ whole genome shotgun (WGS) entry which is preliminary data.</text>
</comment>
<feature type="modified residue" description="4-aspartylphosphate" evidence="10">
    <location>
        <position position="55"/>
    </location>
</feature>
<evidence type="ECO:0000256" key="10">
    <source>
        <dbReference type="PROSITE-ProRule" id="PRU00169"/>
    </source>
</evidence>
<dbReference type="PROSITE" id="PS51755">
    <property type="entry name" value="OMPR_PHOB"/>
    <property type="match status" value="1"/>
</dbReference>
<dbReference type="GO" id="GO:0000156">
    <property type="term" value="F:phosphorelay response regulator activity"/>
    <property type="evidence" value="ECO:0007669"/>
    <property type="project" value="TreeGrafter"/>
</dbReference>
<dbReference type="Pfam" id="PF00486">
    <property type="entry name" value="Trans_reg_C"/>
    <property type="match status" value="1"/>
</dbReference>
<organism evidence="14 15">
    <name type="scientific">Candidatus Eisenbergiella merdigallinarum</name>
    <dbReference type="NCBI Taxonomy" id="2838552"/>
    <lineage>
        <taxon>Bacteria</taxon>
        <taxon>Bacillati</taxon>
        <taxon>Bacillota</taxon>
        <taxon>Clostridia</taxon>
        <taxon>Lachnospirales</taxon>
        <taxon>Lachnospiraceae</taxon>
        <taxon>Eisenbergiella</taxon>
    </lineage>
</organism>
<dbReference type="EMBL" id="DWXE01000043">
    <property type="protein sequence ID" value="HJB92128.1"/>
    <property type="molecule type" value="Genomic_DNA"/>
</dbReference>
<dbReference type="GO" id="GO:0032993">
    <property type="term" value="C:protein-DNA complex"/>
    <property type="evidence" value="ECO:0007669"/>
    <property type="project" value="TreeGrafter"/>
</dbReference>
<dbReference type="GO" id="GO:0042802">
    <property type="term" value="F:identical protein binding"/>
    <property type="evidence" value="ECO:0007669"/>
    <property type="project" value="UniProtKB-ARBA"/>
</dbReference>
<evidence type="ECO:0000256" key="7">
    <source>
        <dbReference type="ARBA" id="ARBA00023125"/>
    </source>
</evidence>
<dbReference type="Gene3D" id="3.40.50.2300">
    <property type="match status" value="1"/>
</dbReference>
<dbReference type="InterPro" id="IPR011006">
    <property type="entry name" value="CheY-like_superfamily"/>
</dbReference>
<evidence type="ECO:0000256" key="11">
    <source>
        <dbReference type="PROSITE-ProRule" id="PRU01091"/>
    </source>
</evidence>
<dbReference type="InterPro" id="IPR039420">
    <property type="entry name" value="WalR-like"/>
</dbReference>
<gene>
    <name evidence="14" type="ORF">H9763_11785</name>
</gene>
<evidence type="ECO:0000256" key="3">
    <source>
        <dbReference type="ARBA" id="ARBA00022490"/>
    </source>
</evidence>
<keyword evidence="7 11" id="KW-0238">DNA-binding</keyword>
<dbReference type="Gene3D" id="6.10.250.690">
    <property type="match status" value="1"/>
</dbReference>
<dbReference type="PROSITE" id="PS50110">
    <property type="entry name" value="RESPONSE_REGULATORY"/>
    <property type="match status" value="1"/>
</dbReference>
<dbReference type="Proteomes" id="UP000886883">
    <property type="component" value="Unassembled WGS sequence"/>
</dbReference>
<dbReference type="SMART" id="SM00448">
    <property type="entry name" value="REC"/>
    <property type="match status" value="1"/>
</dbReference>
<evidence type="ECO:0000313" key="14">
    <source>
        <dbReference type="EMBL" id="HJB92128.1"/>
    </source>
</evidence>